<comment type="catalytic activity">
    <reaction evidence="15">
        <text>L-lysine + NADPH + O2 = N(6)-hydroxy-L-lysine + NADP(+) + H2O</text>
        <dbReference type="Rhea" id="RHEA:23228"/>
        <dbReference type="ChEBI" id="CHEBI:15377"/>
        <dbReference type="ChEBI" id="CHEBI:15379"/>
        <dbReference type="ChEBI" id="CHEBI:32551"/>
        <dbReference type="ChEBI" id="CHEBI:57783"/>
        <dbReference type="ChEBI" id="CHEBI:57820"/>
        <dbReference type="ChEBI" id="CHEBI:58349"/>
        <dbReference type="EC" id="1.14.13.59"/>
    </reaction>
</comment>
<accession>A0AAU8KHI5</accession>
<reference evidence="16" key="1">
    <citation type="submission" date="2023-10" db="EMBL/GenBank/DDBJ databases">
        <title>Complete genome sequence of Streptomyces sp. JL1001.</title>
        <authorList>
            <person name="Jiang L."/>
        </authorList>
    </citation>
    <scope>NUCLEOTIDE SEQUENCE</scope>
    <source>
        <strain evidence="16">JL1001</strain>
    </source>
</reference>
<evidence type="ECO:0000256" key="4">
    <source>
        <dbReference type="ARBA" id="ARBA00013076"/>
    </source>
</evidence>
<keyword evidence="9" id="KW-0560">Oxidoreductase</keyword>
<keyword evidence="10 16" id="KW-0503">Monooxygenase</keyword>
<name>A0AAU8KHI5_9ACTN</name>
<evidence type="ECO:0000256" key="10">
    <source>
        <dbReference type="ARBA" id="ARBA00023033"/>
    </source>
</evidence>
<dbReference type="Pfam" id="PF13434">
    <property type="entry name" value="Lys_Orn_oxgnase"/>
    <property type="match status" value="1"/>
</dbReference>
<keyword evidence="7" id="KW-0274">FAD</keyword>
<dbReference type="InterPro" id="IPR036188">
    <property type="entry name" value="FAD/NAD-bd_sf"/>
</dbReference>
<dbReference type="EMBL" id="CP136798">
    <property type="protein sequence ID" value="XCN15850.1"/>
    <property type="molecule type" value="Genomic_DNA"/>
</dbReference>
<evidence type="ECO:0000256" key="12">
    <source>
        <dbReference type="ARBA" id="ARBA00031158"/>
    </source>
</evidence>
<proteinExistence type="inferred from homology"/>
<evidence type="ECO:0000256" key="6">
    <source>
        <dbReference type="ARBA" id="ARBA00022630"/>
    </source>
</evidence>
<dbReference type="InterPro" id="IPR025700">
    <property type="entry name" value="Lys/Orn_oxygenase"/>
</dbReference>
<evidence type="ECO:0000256" key="2">
    <source>
        <dbReference type="ARBA" id="ARBA00004924"/>
    </source>
</evidence>
<organism evidence="16">
    <name type="scientific">Streptomyces sp. JL1001</name>
    <dbReference type="NCBI Taxonomy" id="3078227"/>
    <lineage>
        <taxon>Bacteria</taxon>
        <taxon>Bacillati</taxon>
        <taxon>Actinomycetota</taxon>
        <taxon>Actinomycetes</taxon>
        <taxon>Kitasatosporales</taxon>
        <taxon>Streptomycetaceae</taxon>
        <taxon>Streptomyces</taxon>
    </lineage>
</organism>
<evidence type="ECO:0000256" key="3">
    <source>
        <dbReference type="ARBA" id="ARBA00007588"/>
    </source>
</evidence>
<evidence type="ECO:0000256" key="1">
    <source>
        <dbReference type="ARBA" id="ARBA00001974"/>
    </source>
</evidence>
<dbReference type="SUPFAM" id="SSF51905">
    <property type="entry name" value="FAD/NAD(P)-binding domain"/>
    <property type="match status" value="2"/>
</dbReference>
<evidence type="ECO:0000256" key="7">
    <source>
        <dbReference type="ARBA" id="ARBA00022827"/>
    </source>
</evidence>
<evidence type="ECO:0000256" key="11">
    <source>
        <dbReference type="ARBA" id="ARBA00029939"/>
    </source>
</evidence>
<keyword evidence="6" id="KW-0285">Flavoprotein</keyword>
<dbReference type="GO" id="GO:0047091">
    <property type="term" value="F:L-lysine 6-monooxygenase (NADPH) activity"/>
    <property type="evidence" value="ECO:0007669"/>
    <property type="project" value="UniProtKB-EC"/>
</dbReference>
<dbReference type="PANTHER" id="PTHR42802">
    <property type="entry name" value="MONOOXYGENASE"/>
    <property type="match status" value="1"/>
</dbReference>
<evidence type="ECO:0000313" key="16">
    <source>
        <dbReference type="EMBL" id="XCN15850.1"/>
    </source>
</evidence>
<evidence type="ECO:0000256" key="14">
    <source>
        <dbReference type="ARBA" id="ARBA00032738"/>
    </source>
</evidence>
<dbReference type="RefSeq" id="WP_354597630.1">
    <property type="nucleotide sequence ID" value="NZ_CP136798.1"/>
</dbReference>
<comment type="cofactor">
    <cofactor evidence="1">
        <name>FAD</name>
        <dbReference type="ChEBI" id="CHEBI:57692"/>
    </cofactor>
</comment>
<protein>
    <recommendedName>
        <fullName evidence="5">L-lysine N6-monooxygenase MbtG</fullName>
        <ecNumber evidence="4">1.14.13.59</ecNumber>
    </recommendedName>
    <alternativeName>
        <fullName evidence="14">Lysine 6-N-hydroxylase</fullName>
    </alternativeName>
    <alternativeName>
        <fullName evidence="13">Lysine N6-hydroxylase</fullName>
    </alternativeName>
    <alternativeName>
        <fullName evidence="11">Lysine-N-oxygenase</fullName>
    </alternativeName>
    <alternativeName>
        <fullName evidence="12">Mycobactin synthase protein G</fullName>
    </alternativeName>
</protein>
<dbReference type="PRINTS" id="PR00368">
    <property type="entry name" value="FADPNR"/>
</dbReference>
<evidence type="ECO:0000256" key="15">
    <source>
        <dbReference type="ARBA" id="ARBA00048407"/>
    </source>
</evidence>
<comment type="pathway">
    <text evidence="2">Siderophore biosynthesis.</text>
</comment>
<sequence length="421" mass="46806">MPDYDLIGIGVGPANLSLAAQTDPLPELRTLFLDDKPGFQWHPGLMLPDSQLTVTYFRDLVTLVDPTSKFSFLNFLVQKGRAFRFLEANGLSCSRREFEQYYQWAAAQLSSIRWATRVNSVSVYGDRFQVACDGGEVHTTRNLVVGSGAEPRLPSFAKPYRGKDVLHSSELTRVRPEWKGRRVVVVGAGQSGAEVVNHLLADEHGLPSSLTWTSSKVGFTPLDDSPFTNEWFSSSYARYFHGLAPARRAAVIAEQLNAGGDGITDELLGSIYRRLYHLDHVTQAGMRHRLLASRRAVGLEQDGSEYRLTLYDENHETAEVVPADLVILCTGYHRQSPEYLKPIQSQLELTDSRFEVNADYSVKFDGPAGLKIYAQGFSQAGHGINDSLLSLAAWRSACIVNSVTGHQTYRTDVDDTTVTWQ</sequence>
<comment type="similarity">
    <text evidence="3">Belongs to the lysine N(6)-hydroxylase/L-ornithine N(5)-oxygenase family.</text>
</comment>
<evidence type="ECO:0000256" key="5">
    <source>
        <dbReference type="ARBA" id="ARBA00016406"/>
    </source>
</evidence>
<dbReference type="PANTHER" id="PTHR42802:SF1">
    <property type="entry name" value="L-ORNITHINE N(5)-MONOOXYGENASE"/>
    <property type="match status" value="1"/>
</dbReference>
<dbReference type="Gene3D" id="3.50.50.60">
    <property type="entry name" value="FAD/NAD(P)-binding domain"/>
    <property type="match status" value="1"/>
</dbReference>
<evidence type="ECO:0000256" key="8">
    <source>
        <dbReference type="ARBA" id="ARBA00022857"/>
    </source>
</evidence>
<evidence type="ECO:0000256" key="9">
    <source>
        <dbReference type="ARBA" id="ARBA00023002"/>
    </source>
</evidence>
<evidence type="ECO:0000256" key="13">
    <source>
        <dbReference type="ARBA" id="ARBA00032493"/>
    </source>
</evidence>
<gene>
    <name evidence="16" type="ORF">R1Y80_20415</name>
</gene>
<dbReference type="AlphaFoldDB" id="A0AAU8KHI5"/>
<keyword evidence="8" id="KW-0521">NADP</keyword>
<dbReference type="EC" id="1.14.13.59" evidence="4"/>